<proteinExistence type="inferred from homology"/>
<dbReference type="PRINTS" id="PR00080">
    <property type="entry name" value="SDRFAMILY"/>
</dbReference>
<evidence type="ECO:0000313" key="5">
    <source>
        <dbReference type="Proteomes" id="UP001219934"/>
    </source>
</evidence>
<sequence length="267" mass="29448">MGYETARHLASLGMHVIIAGNEKEEGAAAVRRIKEEGCEGKAEFVYIDLTSLKSVRNFAQAFKQRRLPLHVLVNNAGTMMVPERNTEDGFEFHFELNYLGHFLLTNLLLDTLKRSGRGGCCSRIINMSSATHYAGVVQLDDLNRSSHGAYSQSKLALVLFTYYLQEQMMVGGFPVIANAVDPGMVDTALYDNLWSLAQAMKKPVAKILFRTPAEGASISVYAVAASEMEGVGGCYLYNGEKRQSSPLSYDSELQAELWKKSCELVGL</sequence>
<dbReference type="AlphaFoldDB" id="A0AAD6AFJ8"/>
<dbReference type="EMBL" id="JAPTMU010000023">
    <property type="protein sequence ID" value="KAJ4924350.1"/>
    <property type="molecule type" value="Genomic_DNA"/>
</dbReference>
<name>A0AAD6AFJ8_9TELE</name>
<dbReference type="PANTHER" id="PTHR24320:SF264">
    <property type="entry name" value="DEHYDROGENASE_REDUCTASE SDR FAMILY MEMBER ON CHROMOSOME X"/>
    <property type="match status" value="1"/>
</dbReference>
<evidence type="ECO:0000256" key="3">
    <source>
        <dbReference type="RuleBase" id="RU000363"/>
    </source>
</evidence>
<reference evidence="4" key="1">
    <citation type="submission" date="2022-11" db="EMBL/GenBank/DDBJ databases">
        <title>Chromosome-level genome of Pogonophryne albipinna.</title>
        <authorList>
            <person name="Jo E."/>
        </authorList>
    </citation>
    <scope>NUCLEOTIDE SEQUENCE</scope>
    <source>
        <strain evidence="4">SGF0006</strain>
        <tissue evidence="4">Muscle</tissue>
    </source>
</reference>
<dbReference type="PANTHER" id="PTHR24320">
    <property type="entry name" value="RETINOL DEHYDROGENASE"/>
    <property type="match status" value="1"/>
</dbReference>
<comment type="similarity">
    <text evidence="1 3">Belongs to the short-chain dehydrogenases/reductases (SDR) family.</text>
</comment>
<gene>
    <name evidence="4" type="ORF">JOQ06_000590</name>
</gene>
<evidence type="ECO:0000313" key="4">
    <source>
        <dbReference type="EMBL" id="KAJ4924350.1"/>
    </source>
</evidence>
<comment type="caution">
    <text evidence="4">The sequence shown here is derived from an EMBL/GenBank/DDBJ whole genome shotgun (WGS) entry which is preliminary data.</text>
</comment>
<evidence type="ECO:0008006" key="6">
    <source>
        <dbReference type="Google" id="ProtNLM"/>
    </source>
</evidence>
<dbReference type="SUPFAM" id="SSF51735">
    <property type="entry name" value="NAD(P)-binding Rossmann-fold domains"/>
    <property type="match status" value="1"/>
</dbReference>
<dbReference type="InterPro" id="IPR002347">
    <property type="entry name" value="SDR_fam"/>
</dbReference>
<evidence type="ECO:0000256" key="2">
    <source>
        <dbReference type="ARBA" id="ARBA00023002"/>
    </source>
</evidence>
<dbReference type="Gene3D" id="3.40.50.720">
    <property type="entry name" value="NAD(P)-binding Rossmann-like Domain"/>
    <property type="match status" value="1"/>
</dbReference>
<organism evidence="4 5">
    <name type="scientific">Pogonophryne albipinna</name>
    <dbReference type="NCBI Taxonomy" id="1090488"/>
    <lineage>
        <taxon>Eukaryota</taxon>
        <taxon>Metazoa</taxon>
        <taxon>Chordata</taxon>
        <taxon>Craniata</taxon>
        <taxon>Vertebrata</taxon>
        <taxon>Euteleostomi</taxon>
        <taxon>Actinopterygii</taxon>
        <taxon>Neopterygii</taxon>
        <taxon>Teleostei</taxon>
        <taxon>Neoteleostei</taxon>
        <taxon>Acanthomorphata</taxon>
        <taxon>Eupercaria</taxon>
        <taxon>Perciformes</taxon>
        <taxon>Notothenioidei</taxon>
        <taxon>Pogonophryne</taxon>
    </lineage>
</organism>
<keyword evidence="2" id="KW-0560">Oxidoreductase</keyword>
<dbReference type="Proteomes" id="UP001219934">
    <property type="component" value="Unassembled WGS sequence"/>
</dbReference>
<accession>A0AAD6AFJ8</accession>
<dbReference type="PRINTS" id="PR00081">
    <property type="entry name" value="GDHRDH"/>
</dbReference>
<dbReference type="GO" id="GO:0016491">
    <property type="term" value="F:oxidoreductase activity"/>
    <property type="evidence" value="ECO:0007669"/>
    <property type="project" value="UniProtKB-KW"/>
</dbReference>
<dbReference type="InterPro" id="IPR036291">
    <property type="entry name" value="NAD(P)-bd_dom_sf"/>
</dbReference>
<dbReference type="Pfam" id="PF00106">
    <property type="entry name" value="adh_short"/>
    <property type="match status" value="1"/>
</dbReference>
<protein>
    <recommendedName>
        <fullName evidence="6">Dehydrogenase/reductase SDR family member on chromosome X</fullName>
    </recommendedName>
</protein>
<keyword evidence="5" id="KW-1185">Reference proteome</keyword>
<evidence type="ECO:0000256" key="1">
    <source>
        <dbReference type="ARBA" id="ARBA00006484"/>
    </source>
</evidence>